<reference evidence="1 2" key="1">
    <citation type="submission" date="2008-07" db="EMBL/GenBank/DDBJ databases">
        <authorList>
            <person name="El-Sayed N."/>
            <person name="Caler E."/>
            <person name="Inman J."/>
            <person name="Amedeo P."/>
            <person name="Hass B."/>
            <person name="Wortman J."/>
        </authorList>
    </citation>
    <scope>NUCLEOTIDE SEQUENCE [LARGE SCALE GENOMIC DNA]</scope>
    <source>
        <strain evidence="2">ATCC 50983 / TXsc</strain>
    </source>
</reference>
<evidence type="ECO:0000313" key="1">
    <source>
        <dbReference type="EMBL" id="EER05188.1"/>
    </source>
</evidence>
<dbReference type="Proteomes" id="UP000007800">
    <property type="component" value="Unassembled WGS sequence"/>
</dbReference>
<dbReference type="InParanoid" id="C5LDK5"/>
<dbReference type="AlphaFoldDB" id="C5LDK5"/>
<dbReference type="EMBL" id="GG681001">
    <property type="protein sequence ID" value="EER05188.1"/>
    <property type="molecule type" value="Genomic_DNA"/>
</dbReference>
<organism evidence="2">
    <name type="scientific">Perkinsus marinus (strain ATCC 50983 / TXsc)</name>
    <dbReference type="NCBI Taxonomy" id="423536"/>
    <lineage>
        <taxon>Eukaryota</taxon>
        <taxon>Sar</taxon>
        <taxon>Alveolata</taxon>
        <taxon>Perkinsozoa</taxon>
        <taxon>Perkinsea</taxon>
        <taxon>Perkinsida</taxon>
        <taxon>Perkinsidae</taxon>
        <taxon>Perkinsus</taxon>
    </lineage>
</organism>
<keyword evidence="2" id="KW-1185">Reference proteome</keyword>
<gene>
    <name evidence="1" type="ORF">Pmar_PMAR008996</name>
</gene>
<sequence length="163" mass="18209">FALRYPSSDLRAADVFPTTAGVRAYYQAIVSDCIRTESSRERWNKFSEEVANRYSSSLEGVHHSAELGVLGVDLFYADAQLAKRHLDELGQRLQELLGAEYDMVPCVVFTSCKLPPKARVAEDCRLFHGNDVSTMVDVVTASLQFETLEGLFSGMRSMMNSDQ</sequence>
<feature type="non-terminal residue" evidence="1">
    <location>
        <position position="1"/>
    </location>
</feature>
<protein>
    <submittedName>
        <fullName evidence="1">Uncharacterized protein</fullName>
    </submittedName>
</protein>
<dbReference type="RefSeq" id="XP_002773372.1">
    <property type="nucleotide sequence ID" value="XM_002773326.1"/>
</dbReference>
<name>C5LDK5_PERM5</name>
<evidence type="ECO:0000313" key="2">
    <source>
        <dbReference type="Proteomes" id="UP000007800"/>
    </source>
</evidence>
<feature type="non-terminal residue" evidence="1">
    <location>
        <position position="163"/>
    </location>
</feature>
<dbReference type="GeneID" id="9050751"/>
<accession>C5LDK5</accession>
<proteinExistence type="predicted"/>